<dbReference type="GO" id="GO:0003700">
    <property type="term" value="F:DNA-binding transcription factor activity"/>
    <property type="evidence" value="ECO:0007669"/>
    <property type="project" value="InterPro"/>
</dbReference>
<dbReference type="Pfam" id="PF08279">
    <property type="entry name" value="HTH_11"/>
    <property type="match status" value="1"/>
</dbReference>
<evidence type="ECO:0000256" key="2">
    <source>
        <dbReference type="ARBA" id="ARBA00023163"/>
    </source>
</evidence>
<organism evidence="5 7">
    <name type="scientific">Enterococcus silesiacus</name>
    <dbReference type="NCBI Taxonomy" id="332949"/>
    <lineage>
        <taxon>Bacteria</taxon>
        <taxon>Bacillati</taxon>
        <taxon>Bacillota</taxon>
        <taxon>Bacilli</taxon>
        <taxon>Lactobacillales</taxon>
        <taxon>Enterococcaceae</taxon>
        <taxon>Enterococcus</taxon>
    </lineage>
</organism>
<keyword evidence="1" id="KW-0805">Transcription regulation</keyword>
<evidence type="ECO:0000256" key="1">
    <source>
        <dbReference type="ARBA" id="ARBA00023015"/>
    </source>
</evidence>
<dbReference type="Pfam" id="PF13280">
    <property type="entry name" value="WYL"/>
    <property type="match status" value="1"/>
</dbReference>
<gene>
    <name evidence="4" type="ORF">ATZ33_10945</name>
    <name evidence="5" type="ORF">RV15_GL003523</name>
</gene>
<keyword evidence="6" id="KW-1185">Reference proteome</keyword>
<dbReference type="EMBL" id="JXLC01000008">
    <property type="protein sequence ID" value="OJG92138.1"/>
    <property type="molecule type" value="Genomic_DNA"/>
</dbReference>
<reference evidence="4 6" key="2">
    <citation type="submission" date="2015-12" db="EMBL/GenBank/DDBJ databases">
        <authorList>
            <person name="Lauer A."/>
            <person name="Humrighouse B."/>
            <person name="Loparev V."/>
            <person name="Shewmaker P.L."/>
            <person name="Whitney A.M."/>
            <person name="McLaughlin R.W."/>
        </authorList>
    </citation>
    <scope>NUCLEOTIDE SEQUENCE [LARGE SCALE GENOMIC DNA]</scope>
    <source>
        <strain evidence="4 6">LMG 23085</strain>
    </source>
</reference>
<evidence type="ECO:0000259" key="3">
    <source>
        <dbReference type="PROSITE" id="PS51000"/>
    </source>
</evidence>
<evidence type="ECO:0000313" key="6">
    <source>
        <dbReference type="Proteomes" id="UP000065511"/>
    </source>
</evidence>
<dbReference type="SUPFAM" id="SSF46785">
    <property type="entry name" value="Winged helix' DNA-binding domain"/>
    <property type="match status" value="1"/>
</dbReference>
<evidence type="ECO:0000313" key="5">
    <source>
        <dbReference type="EMBL" id="OJG92138.1"/>
    </source>
</evidence>
<protein>
    <recommendedName>
        <fullName evidence="3">HTH deoR-type domain-containing protein</fullName>
    </recommendedName>
</protein>
<dbReference type="InterPro" id="IPR026881">
    <property type="entry name" value="WYL_dom"/>
</dbReference>
<dbReference type="RefSeq" id="WP_071877445.1">
    <property type="nucleotide sequence ID" value="NZ_JXLC01000008.1"/>
</dbReference>
<keyword evidence="2" id="KW-0804">Transcription</keyword>
<dbReference type="Proteomes" id="UP000183039">
    <property type="component" value="Unassembled WGS sequence"/>
</dbReference>
<dbReference type="InterPro" id="IPR013196">
    <property type="entry name" value="HTH_11"/>
</dbReference>
<dbReference type="InterPro" id="IPR036390">
    <property type="entry name" value="WH_DNA-bd_sf"/>
</dbReference>
<sequence length="312" mass="35819">MKIDRLLSLVNLLTENDRMTAKGLSERLEVSKRTIYRDIETLNLAGIPIISYSGIHGGYGIVDGYKVSKHVFSTEDISTIMTGLSAIQSISTSSEISPLLAKIAPNTSRQQPQSDLLIDLSSWYKPNEGNNKLDDLRQAIATQQIIVIQYHSKKGYSERKIEPYKLIFKASHWYLYGFCLKRKAFRIFKLTRIQTYALLGETFESRPLDPVELTRESKIDYLEAMVSPDVQQIVLIYERKDKLYLIDKLGAEFFQEHEKDSTIGTIVFPLINHKKSVDFILRLQDKVRVVEPPSIVEAVKAKIEEMYFLYKS</sequence>
<evidence type="ECO:0000313" key="7">
    <source>
        <dbReference type="Proteomes" id="UP000183039"/>
    </source>
</evidence>
<accession>A0A0S3KCC9</accession>
<dbReference type="AlphaFoldDB" id="A0A0S3KCC9"/>
<dbReference type="PANTHER" id="PTHR34580">
    <property type="match status" value="1"/>
</dbReference>
<proteinExistence type="predicted"/>
<dbReference type="KEGG" id="ess:ATZ33_10945"/>
<dbReference type="PROSITE" id="PS51000">
    <property type="entry name" value="HTH_DEOR_2"/>
    <property type="match status" value="1"/>
</dbReference>
<dbReference type="InterPro" id="IPR051534">
    <property type="entry name" value="CBASS_pafABC_assoc_protein"/>
</dbReference>
<dbReference type="Gene3D" id="1.10.10.10">
    <property type="entry name" value="Winged helix-like DNA-binding domain superfamily/Winged helix DNA-binding domain"/>
    <property type="match status" value="1"/>
</dbReference>
<dbReference type="PIRSF" id="PIRSF016838">
    <property type="entry name" value="PafC"/>
    <property type="match status" value="1"/>
</dbReference>
<dbReference type="InterPro" id="IPR001034">
    <property type="entry name" value="DeoR_HTH"/>
</dbReference>
<dbReference type="InterPro" id="IPR036388">
    <property type="entry name" value="WH-like_DNA-bd_sf"/>
</dbReference>
<feature type="domain" description="HTH deoR-type" evidence="3">
    <location>
        <begin position="2"/>
        <end position="57"/>
    </location>
</feature>
<dbReference type="Proteomes" id="UP000065511">
    <property type="component" value="Chromosome"/>
</dbReference>
<name>A0A0S3KCC9_9ENTE</name>
<dbReference type="PANTHER" id="PTHR34580:SF1">
    <property type="entry name" value="PROTEIN PAFC"/>
    <property type="match status" value="1"/>
</dbReference>
<dbReference type="EMBL" id="CP013614">
    <property type="protein sequence ID" value="ALS01876.1"/>
    <property type="molecule type" value="Genomic_DNA"/>
</dbReference>
<reference evidence="5 7" key="1">
    <citation type="submission" date="2014-12" db="EMBL/GenBank/DDBJ databases">
        <title>Draft genome sequences of 29 type strains of Enterococci.</title>
        <authorList>
            <person name="Zhong Z."/>
            <person name="Sun Z."/>
            <person name="Liu W."/>
            <person name="Zhang W."/>
            <person name="Zhang H."/>
        </authorList>
    </citation>
    <scope>NUCLEOTIDE SEQUENCE [LARGE SCALE GENOMIC DNA]</scope>
    <source>
        <strain evidence="5 7">DSM 22801</strain>
    </source>
</reference>
<dbReference type="OrthoDB" id="9815009at2"/>
<evidence type="ECO:0000313" key="4">
    <source>
        <dbReference type="EMBL" id="ALS01876.1"/>
    </source>
</evidence>
<dbReference type="PROSITE" id="PS52050">
    <property type="entry name" value="WYL"/>
    <property type="match status" value="1"/>
</dbReference>
<dbReference type="InterPro" id="IPR028349">
    <property type="entry name" value="PafC-like"/>
</dbReference>